<protein>
    <submittedName>
        <fullName evidence="4">Uncharacterized protein</fullName>
    </submittedName>
</protein>
<dbReference type="SUPFAM" id="SSF109604">
    <property type="entry name" value="HD-domain/PDEase-like"/>
    <property type="match status" value="1"/>
</dbReference>
<reference evidence="4 5" key="1">
    <citation type="submission" date="2017-09" db="EMBL/GenBank/DDBJ databases">
        <title>Depth-based differentiation of microbial function through sediment-hosted aquifers and enrichment of novel symbionts in the deep terrestrial subsurface.</title>
        <authorList>
            <person name="Probst A.J."/>
            <person name="Ladd B."/>
            <person name="Jarett J.K."/>
            <person name="Geller-Mcgrath D.E."/>
            <person name="Sieber C.M."/>
            <person name="Emerson J.B."/>
            <person name="Anantharaman K."/>
            <person name="Thomas B.C."/>
            <person name="Malmstrom R."/>
            <person name="Stieglmeier M."/>
            <person name="Klingl A."/>
            <person name="Woyke T."/>
            <person name="Ryan C.M."/>
            <person name="Banfield J.F."/>
        </authorList>
    </citation>
    <scope>NUCLEOTIDE SEQUENCE [LARGE SCALE GENOMIC DNA]</scope>
    <source>
        <strain evidence="4">CG12_big_fil_rev_8_21_14_0_65_43_15</strain>
    </source>
</reference>
<feature type="domain" description="HD" evidence="2">
    <location>
        <begin position="515"/>
        <end position="644"/>
    </location>
</feature>
<dbReference type="InterPro" id="IPR003607">
    <property type="entry name" value="HD/PDEase_dom"/>
</dbReference>
<feature type="domain" description="HD-GYP" evidence="3">
    <location>
        <begin position="493"/>
        <end position="694"/>
    </location>
</feature>
<dbReference type="PANTHER" id="PTHR43155:SF2">
    <property type="entry name" value="CYCLIC DI-GMP PHOSPHODIESTERASE PA4108"/>
    <property type="match status" value="1"/>
</dbReference>
<feature type="transmembrane region" description="Helical" evidence="1">
    <location>
        <begin position="233"/>
        <end position="252"/>
    </location>
</feature>
<evidence type="ECO:0000259" key="2">
    <source>
        <dbReference type="PROSITE" id="PS51831"/>
    </source>
</evidence>
<dbReference type="InterPro" id="IPR029016">
    <property type="entry name" value="GAF-like_dom_sf"/>
</dbReference>
<dbReference type="PROSITE" id="PS51831">
    <property type="entry name" value="HD"/>
    <property type="match status" value="1"/>
</dbReference>
<sequence>MQHLAISGLIIFFSSLFSAGLVLSRKPRRATNVTWGLTSISAAAWGFGLFQAFSANFASIALFWGRFLNLSALFIPLFFFHFVISYLSKNKARKKEIIFYYFVVSIYFVAALIVPNIFIKGVFSVFSFKYYPLGGSAYFLFPIIYSYLMMYGISLLIIEWSHASVFKRNQIKYLIAGVVVGIFGGATTFFPIFGIKIYPFGTYLVPFYVLTVAYAIITYRLMDIEVVIARSSILFCVYSAVLLVVAWLWYPMRPYLQALLGARWNFVPMGAFAALSMIAPFIYLYYQQKYDQRRLKSQRVQLTHLKQITATSVDVDYEQLLKNIPPFLVQMYRDDFSIDIDYAAVYFYEKHHDSYKLVSFKSKKSDRALSVETNILKTDSIPNWFIEKAPYFDSQGILDPVYRDAIKYEDLDYYQSRQTDKDFIQAIENLKNNMKQFKADVCVSCFYKNRLLAFLLMGKKQKGSYAQEELDTFSLLAHDIATAVRSGELRDELEQSYIDAIHSIITALEERDIYTKGHSERVVKYSVQIAVELKDAFPFTRIVNFIDKVRRAALLHDVGKIGVPDAILLKPGKLTGEEYEKLKKHPATSLHIVQSIKNLSEDILDGIESHHERYDGKGYGKGAEGHRVPPLARIIAVADTFDAMTSDRPYRKALSEKAAIDEINRVSGAQFDPKVVEAFNQSRAKNRLKSEQDA</sequence>
<feature type="transmembrane region" description="Helical" evidence="1">
    <location>
        <begin position="264"/>
        <end position="286"/>
    </location>
</feature>
<dbReference type="Gene3D" id="1.10.3210.10">
    <property type="entry name" value="Hypothetical protein af1432"/>
    <property type="match status" value="1"/>
</dbReference>
<dbReference type="InterPro" id="IPR037522">
    <property type="entry name" value="HD_GYP_dom"/>
</dbReference>
<dbReference type="AlphaFoldDB" id="A0A2J0LT57"/>
<dbReference type="Pfam" id="PF13487">
    <property type="entry name" value="HD_5"/>
    <property type="match status" value="1"/>
</dbReference>
<gene>
    <name evidence="4" type="ORF">COW11_00240</name>
</gene>
<dbReference type="InterPro" id="IPR006674">
    <property type="entry name" value="HD_domain"/>
</dbReference>
<evidence type="ECO:0000259" key="3">
    <source>
        <dbReference type="PROSITE" id="PS51832"/>
    </source>
</evidence>
<feature type="transmembrane region" description="Helical" evidence="1">
    <location>
        <begin position="173"/>
        <end position="194"/>
    </location>
</feature>
<organism evidence="4 5">
    <name type="scientific">Candidatus Taenaricola geysiri</name>
    <dbReference type="NCBI Taxonomy" id="1974752"/>
    <lineage>
        <taxon>Bacteria</taxon>
        <taxon>Pseudomonadati</taxon>
        <taxon>Candidatus Omnitrophota</taxon>
        <taxon>Candidatus Taenaricola</taxon>
    </lineage>
</organism>
<evidence type="ECO:0000256" key="1">
    <source>
        <dbReference type="SAM" id="Phobius"/>
    </source>
</evidence>
<evidence type="ECO:0000313" key="4">
    <source>
        <dbReference type="EMBL" id="PIW67007.1"/>
    </source>
</evidence>
<dbReference type="Proteomes" id="UP000231267">
    <property type="component" value="Unassembled WGS sequence"/>
</dbReference>
<keyword evidence="1" id="KW-1133">Transmembrane helix</keyword>
<feature type="transmembrane region" description="Helical" evidence="1">
    <location>
        <begin position="200"/>
        <end position="221"/>
    </location>
</feature>
<accession>A0A2J0LT57</accession>
<dbReference type="Pfam" id="PF16927">
    <property type="entry name" value="HisKA_7TM"/>
    <property type="match status" value="1"/>
</dbReference>
<evidence type="ECO:0000313" key="5">
    <source>
        <dbReference type="Proteomes" id="UP000231267"/>
    </source>
</evidence>
<feature type="transmembrane region" description="Helical" evidence="1">
    <location>
        <begin position="6"/>
        <end position="23"/>
    </location>
</feature>
<feature type="transmembrane region" description="Helical" evidence="1">
    <location>
        <begin position="35"/>
        <end position="55"/>
    </location>
</feature>
<feature type="transmembrane region" description="Helical" evidence="1">
    <location>
        <begin position="99"/>
        <end position="119"/>
    </location>
</feature>
<feature type="transmembrane region" description="Helical" evidence="1">
    <location>
        <begin position="67"/>
        <end position="87"/>
    </location>
</feature>
<dbReference type="PANTHER" id="PTHR43155">
    <property type="entry name" value="CYCLIC DI-GMP PHOSPHODIESTERASE PA4108-RELATED"/>
    <property type="match status" value="1"/>
</dbReference>
<dbReference type="EMBL" id="PFGP01000006">
    <property type="protein sequence ID" value="PIW67007.1"/>
    <property type="molecule type" value="Genomic_DNA"/>
</dbReference>
<comment type="caution">
    <text evidence="4">The sequence shown here is derived from an EMBL/GenBank/DDBJ whole genome shotgun (WGS) entry which is preliminary data.</text>
</comment>
<dbReference type="Gene3D" id="3.30.450.40">
    <property type="match status" value="1"/>
</dbReference>
<dbReference type="PROSITE" id="PS51832">
    <property type="entry name" value="HD_GYP"/>
    <property type="match status" value="1"/>
</dbReference>
<dbReference type="CDD" id="cd00077">
    <property type="entry name" value="HDc"/>
    <property type="match status" value="1"/>
</dbReference>
<feature type="transmembrane region" description="Helical" evidence="1">
    <location>
        <begin position="139"/>
        <end position="161"/>
    </location>
</feature>
<dbReference type="SMART" id="SM00471">
    <property type="entry name" value="HDc"/>
    <property type="match status" value="1"/>
</dbReference>
<proteinExistence type="predicted"/>
<keyword evidence="1" id="KW-0472">Membrane</keyword>
<dbReference type="InterPro" id="IPR031621">
    <property type="entry name" value="HisKA_7TM"/>
</dbReference>
<name>A0A2J0LT57_9BACT</name>
<keyword evidence="1" id="KW-0812">Transmembrane</keyword>